<keyword evidence="1" id="KW-1133">Transmembrane helix</keyword>
<evidence type="ECO:0000313" key="2">
    <source>
        <dbReference type="EMBL" id="KZP20659.1"/>
    </source>
</evidence>
<keyword evidence="3" id="KW-1185">Reference proteome</keyword>
<sequence>MPIPLASSEVETALPYELQIASYVALVVLTVRRGSVTFGGGLGKCSLIHQQSYTWDWILSIPEEYEILQSVGLNRPIAVYYLSRIFSLCYCVSECTRDFDPSIAPGGMTWVKFLLWWLSGSATSLLFLFRIMAVFYRSNLVKLGFTILWLSWLLSPVAVLFGSGHTCLTNDTLVFLSISYRMAVNAMTTETWVARSRSFITGEGLYRISKVLLYSGQLYYG</sequence>
<dbReference type="Proteomes" id="UP000076532">
    <property type="component" value="Unassembled WGS sequence"/>
</dbReference>
<accession>A0A166JAF1</accession>
<proteinExistence type="predicted"/>
<keyword evidence="1" id="KW-0472">Membrane</keyword>
<dbReference type="STRING" id="436010.A0A166JAF1"/>
<dbReference type="AlphaFoldDB" id="A0A166JAF1"/>
<feature type="transmembrane region" description="Helical" evidence="1">
    <location>
        <begin position="114"/>
        <end position="136"/>
    </location>
</feature>
<feature type="transmembrane region" description="Helical" evidence="1">
    <location>
        <begin position="143"/>
        <end position="162"/>
    </location>
</feature>
<protein>
    <submittedName>
        <fullName evidence="2">Uncharacterized protein</fullName>
    </submittedName>
</protein>
<dbReference type="EMBL" id="KV417553">
    <property type="protein sequence ID" value="KZP20659.1"/>
    <property type="molecule type" value="Genomic_DNA"/>
</dbReference>
<keyword evidence="1" id="KW-0812">Transmembrane</keyword>
<name>A0A166JAF1_9AGAM</name>
<reference evidence="2 3" key="1">
    <citation type="journal article" date="2016" name="Mol. Biol. Evol.">
        <title>Comparative Genomics of Early-Diverging Mushroom-Forming Fungi Provides Insights into the Origins of Lignocellulose Decay Capabilities.</title>
        <authorList>
            <person name="Nagy L.G."/>
            <person name="Riley R."/>
            <person name="Tritt A."/>
            <person name="Adam C."/>
            <person name="Daum C."/>
            <person name="Floudas D."/>
            <person name="Sun H."/>
            <person name="Yadav J.S."/>
            <person name="Pangilinan J."/>
            <person name="Larsson K.H."/>
            <person name="Matsuura K."/>
            <person name="Barry K."/>
            <person name="Labutti K."/>
            <person name="Kuo R."/>
            <person name="Ohm R.A."/>
            <person name="Bhattacharya S.S."/>
            <person name="Shirouzu T."/>
            <person name="Yoshinaga Y."/>
            <person name="Martin F.M."/>
            <person name="Grigoriev I.V."/>
            <person name="Hibbett D.S."/>
        </authorList>
    </citation>
    <scope>NUCLEOTIDE SEQUENCE [LARGE SCALE GENOMIC DNA]</scope>
    <source>
        <strain evidence="2 3">CBS 109695</strain>
    </source>
</reference>
<evidence type="ECO:0000313" key="3">
    <source>
        <dbReference type="Proteomes" id="UP000076532"/>
    </source>
</evidence>
<dbReference type="OrthoDB" id="3038990at2759"/>
<organism evidence="2 3">
    <name type="scientific">Athelia psychrophila</name>
    <dbReference type="NCBI Taxonomy" id="1759441"/>
    <lineage>
        <taxon>Eukaryota</taxon>
        <taxon>Fungi</taxon>
        <taxon>Dikarya</taxon>
        <taxon>Basidiomycota</taxon>
        <taxon>Agaricomycotina</taxon>
        <taxon>Agaricomycetes</taxon>
        <taxon>Agaricomycetidae</taxon>
        <taxon>Atheliales</taxon>
        <taxon>Atheliaceae</taxon>
        <taxon>Athelia</taxon>
    </lineage>
</organism>
<evidence type="ECO:0000256" key="1">
    <source>
        <dbReference type="SAM" id="Phobius"/>
    </source>
</evidence>
<gene>
    <name evidence="2" type="ORF">FIBSPDRAFT_533166</name>
</gene>